<dbReference type="AlphaFoldDB" id="A0A0A3Z951"/>
<dbReference type="EMBL" id="JRUQ01000028">
    <property type="protein sequence ID" value="KGT94309.1"/>
    <property type="molecule type" value="Genomic_DNA"/>
</dbReference>
<evidence type="ECO:0000256" key="1">
    <source>
        <dbReference type="ARBA" id="ARBA00022679"/>
    </source>
</evidence>
<dbReference type="RefSeq" id="WP_034891247.1">
    <property type="nucleotide sequence ID" value="NZ_JRUQ01000028.1"/>
</dbReference>
<evidence type="ECO:0000313" key="4">
    <source>
        <dbReference type="EMBL" id="KGT94309.1"/>
    </source>
</evidence>
<dbReference type="PRINTS" id="PR00990">
    <property type="entry name" value="RIBOKINASE"/>
</dbReference>
<dbReference type="STRING" id="371042.NG99_09135"/>
<dbReference type="OrthoDB" id="9795789at2"/>
<dbReference type="Pfam" id="PF00294">
    <property type="entry name" value="PfkB"/>
    <property type="match status" value="1"/>
</dbReference>
<dbReference type="Gene3D" id="3.40.1190.20">
    <property type="match status" value="1"/>
</dbReference>
<gene>
    <name evidence="4" type="ORF">NG99_09135</name>
</gene>
<dbReference type="PANTHER" id="PTHR10584">
    <property type="entry name" value="SUGAR KINASE"/>
    <property type="match status" value="1"/>
</dbReference>
<proteinExistence type="predicted"/>
<keyword evidence="5" id="KW-1185">Reference proteome</keyword>
<keyword evidence="1" id="KW-0808">Transferase</keyword>
<organism evidence="4 5">
    <name type="scientific">Erwinia typographi</name>
    <dbReference type="NCBI Taxonomy" id="371042"/>
    <lineage>
        <taxon>Bacteria</taxon>
        <taxon>Pseudomonadati</taxon>
        <taxon>Pseudomonadota</taxon>
        <taxon>Gammaproteobacteria</taxon>
        <taxon>Enterobacterales</taxon>
        <taxon>Erwiniaceae</taxon>
        <taxon>Erwinia</taxon>
    </lineage>
</organism>
<sequence>MAGGKALFVGDISLDTTLQLGYIPQPDEKLHVRIDNESAGGVISNAALACRLAGGNPVLAIETGDDLFADSLLASLQQAGIEIVSRKMPGRTCRAIVLIEPHGEKRLLLEPGVSLYPSLEWVQSLSLAGIEWVHTAIYGEGAGHLIEQARRAGCKWSLDLEPATFPEGIAPLYPLLEGAEVVFCNQRALAQLGENPVQKLLKAGVKAVVSTLGAKGASYATSTDYAEARYPLTPKLVDTTGAGDCLAGWFIACLLAGNSAAFSLQEAVFAATYSCGRAGAQPSYPTRQQLTDFQQASLR</sequence>
<dbReference type="PANTHER" id="PTHR10584:SF166">
    <property type="entry name" value="RIBOKINASE"/>
    <property type="match status" value="1"/>
</dbReference>
<evidence type="ECO:0000256" key="2">
    <source>
        <dbReference type="ARBA" id="ARBA00022777"/>
    </source>
</evidence>
<dbReference type="Proteomes" id="UP000030351">
    <property type="component" value="Unassembled WGS sequence"/>
</dbReference>
<dbReference type="InterPro" id="IPR011611">
    <property type="entry name" value="PfkB_dom"/>
</dbReference>
<dbReference type="eggNOG" id="COG0524">
    <property type="taxonomic scope" value="Bacteria"/>
</dbReference>
<dbReference type="InterPro" id="IPR002139">
    <property type="entry name" value="Ribo/fructo_kinase"/>
</dbReference>
<protein>
    <recommendedName>
        <fullName evidence="3">Carbohydrate kinase PfkB domain-containing protein</fullName>
    </recommendedName>
</protein>
<name>A0A0A3Z951_9GAMM</name>
<accession>A0A0A3Z951</accession>
<keyword evidence="2" id="KW-0418">Kinase</keyword>
<dbReference type="GO" id="GO:0006796">
    <property type="term" value="P:phosphate-containing compound metabolic process"/>
    <property type="evidence" value="ECO:0007669"/>
    <property type="project" value="UniProtKB-ARBA"/>
</dbReference>
<comment type="caution">
    <text evidence="4">The sequence shown here is derived from an EMBL/GenBank/DDBJ whole genome shotgun (WGS) entry which is preliminary data.</text>
</comment>
<feature type="domain" description="Carbohydrate kinase PfkB" evidence="3">
    <location>
        <begin position="27"/>
        <end position="286"/>
    </location>
</feature>
<dbReference type="GO" id="GO:0016301">
    <property type="term" value="F:kinase activity"/>
    <property type="evidence" value="ECO:0007669"/>
    <property type="project" value="UniProtKB-KW"/>
</dbReference>
<evidence type="ECO:0000259" key="3">
    <source>
        <dbReference type="Pfam" id="PF00294"/>
    </source>
</evidence>
<evidence type="ECO:0000313" key="5">
    <source>
        <dbReference type="Proteomes" id="UP000030351"/>
    </source>
</evidence>
<reference evidence="4 5" key="1">
    <citation type="submission" date="2014-10" db="EMBL/GenBank/DDBJ databases">
        <title>Genome sequence of Erwinia typographi M043b.</title>
        <authorList>
            <person name="Chan K.-G."/>
            <person name="Tan W.-S."/>
        </authorList>
    </citation>
    <scope>NUCLEOTIDE SEQUENCE [LARGE SCALE GENOMIC DNA]</scope>
    <source>
        <strain evidence="4 5">M043b</strain>
    </source>
</reference>
<dbReference type="InterPro" id="IPR029056">
    <property type="entry name" value="Ribokinase-like"/>
</dbReference>
<dbReference type="SUPFAM" id="SSF53613">
    <property type="entry name" value="Ribokinase-like"/>
    <property type="match status" value="1"/>
</dbReference>